<dbReference type="AlphaFoldDB" id="A0A178LRL7"/>
<proteinExistence type="predicted"/>
<comment type="caution">
    <text evidence="2">The sequence shown here is derived from an EMBL/GenBank/DDBJ whole genome shotgun (WGS) entry which is preliminary data.</text>
</comment>
<organism evidence="2 3">
    <name type="scientific">Mycolicibacterium iranicum</name>
    <name type="common">Mycobacterium iranicum</name>
    <dbReference type="NCBI Taxonomy" id="912594"/>
    <lineage>
        <taxon>Bacteria</taxon>
        <taxon>Bacillati</taxon>
        <taxon>Actinomycetota</taxon>
        <taxon>Actinomycetes</taxon>
        <taxon>Mycobacteriales</taxon>
        <taxon>Mycobacteriaceae</taxon>
        <taxon>Mycolicibacterium</taxon>
    </lineage>
</organism>
<sequence length="219" mass="21519">MDIARASATGMTIAALAIGIAITGCSKGDDSTSESASSSVGSSTSSADAGPSETTAAETTAAEETSAPAEPSDYGSLLLPPSDMGSSIETPGGIQLNPGGNPGAAQVYQSADSDQRIIDTILVFPDVAAAGSNFESNSATLNSVVTGAPTPIEVGDQGVMAAGTSPDGAREVTVILFTQGKALVSLNFESAPGDPVPAEIATEIANMQAAAIKGGLPEE</sequence>
<evidence type="ECO:0000313" key="2">
    <source>
        <dbReference type="EMBL" id="OAN35767.1"/>
    </source>
</evidence>
<dbReference type="PROSITE" id="PS51257">
    <property type="entry name" value="PROKAR_LIPOPROTEIN"/>
    <property type="match status" value="1"/>
</dbReference>
<protein>
    <submittedName>
        <fullName evidence="2">Uncharacterized protein</fullName>
    </submittedName>
</protein>
<accession>A0A178LRL7</accession>
<dbReference type="EMBL" id="LWCS01000038">
    <property type="protein sequence ID" value="OAN35767.1"/>
    <property type="molecule type" value="Genomic_DNA"/>
</dbReference>
<dbReference type="Proteomes" id="UP000078396">
    <property type="component" value="Unassembled WGS sequence"/>
</dbReference>
<name>A0A178LRL7_MYCIR</name>
<evidence type="ECO:0000256" key="1">
    <source>
        <dbReference type="SAM" id="MobiDB-lite"/>
    </source>
</evidence>
<feature type="region of interest" description="Disordered" evidence="1">
    <location>
        <begin position="26"/>
        <end position="107"/>
    </location>
</feature>
<reference evidence="2 3" key="1">
    <citation type="submission" date="2016-04" db="EMBL/GenBank/DDBJ databases">
        <title>Draft Genome Sequences of Staphylococcus capitis Strain H36, S. capitis Strain H65, S. cohnii Strain H62, S. hominis Strain H69, Mycobacterium iranicum Strain H39, Plantibacter sp. Strain H53, Pseudomonas oryzihabitans Strain H72, and Microbacterium sp. Strain H83, isolated from residential settings.</title>
        <authorList>
            <person name="Lymperopoulou D."/>
            <person name="Adams R.I."/>
            <person name="Lindow S."/>
            <person name="Coil D.A."/>
            <person name="Jospin G."/>
            <person name="Eisen J.A."/>
        </authorList>
    </citation>
    <scope>NUCLEOTIDE SEQUENCE [LARGE SCALE GENOMIC DNA]</scope>
    <source>
        <strain evidence="2 3">H39</strain>
    </source>
</reference>
<evidence type="ECO:0000313" key="3">
    <source>
        <dbReference type="Proteomes" id="UP000078396"/>
    </source>
</evidence>
<feature type="compositionally biased region" description="Low complexity" evidence="1">
    <location>
        <begin position="33"/>
        <end position="72"/>
    </location>
</feature>
<dbReference type="OrthoDB" id="4752236at2"/>
<gene>
    <name evidence="2" type="ORF">A4X20_25970</name>
</gene>
<dbReference type="RefSeq" id="WP_064283503.1">
    <property type="nucleotide sequence ID" value="NZ_LWCS01000038.1"/>
</dbReference>